<sequence>MKLGVAVLRADPSGGPQSNKTEGGIQDAAVGPRWPRGPPGGGSGCVSPPSPNGEGPPTTGIPFPGGCRCMPAPLWPVLESNGSHRPCCLPAALLGPLLPLRNRGHVVSADPSHPVSSLTIGRSPLQQAPVLSVLEHQRFVLGIRLLGRASSPTVDGFDSPLPEGNQLASPRRRLRVRPCPTLDERRRRPISRGSGYSRTSDSLDRVFGERTFCVLSEVAL</sequence>
<evidence type="ECO:0000313" key="2">
    <source>
        <dbReference type="EMBL" id="KAH8041588.1"/>
    </source>
</evidence>
<dbReference type="Proteomes" id="UP000821866">
    <property type="component" value="Chromosome 1"/>
</dbReference>
<reference evidence="2" key="1">
    <citation type="journal article" date="2020" name="Cell">
        <title>Large-Scale Comparative Analyses of Tick Genomes Elucidate Their Genetic Diversity and Vector Capacities.</title>
        <authorList>
            <consortium name="Tick Genome and Microbiome Consortium (TIGMIC)"/>
            <person name="Jia N."/>
            <person name="Wang J."/>
            <person name="Shi W."/>
            <person name="Du L."/>
            <person name="Sun Y."/>
            <person name="Zhan W."/>
            <person name="Jiang J.F."/>
            <person name="Wang Q."/>
            <person name="Zhang B."/>
            <person name="Ji P."/>
            <person name="Bell-Sakyi L."/>
            <person name="Cui X.M."/>
            <person name="Yuan T.T."/>
            <person name="Jiang B.G."/>
            <person name="Yang W.F."/>
            <person name="Lam T.T."/>
            <person name="Chang Q.C."/>
            <person name="Ding S.J."/>
            <person name="Wang X.J."/>
            <person name="Zhu J.G."/>
            <person name="Ruan X.D."/>
            <person name="Zhao L."/>
            <person name="Wei J.T."/>
            <person name="Ye R.Z."/>
            <person name="Que T.C."/>
            <person name="Du C.H."/>
            <person name="Zhou Y.H."/>
            <person name="Cheng J.X."/>
            <person name="Dai P.F."/>
            <person name="Guo W.B."/>
            <person name="Han X.H."/>
            <person name="Huang E.J."/>
            <person name="Li L.F."/>
            <person name="Wei W."/>
            <person name="Gao Y.C."/>
            <person name="Liu J.Z."/>
            <person name="Shao H.Z."/>
            <person name="Wang X."/>
            <person name="Wang C.C."/>
            <person name="Yang T.C."/>
            <person name="Huo Q.B."/>
            <person name="Li W."/>
            <person name="Chen H.Y."/>
            <person name="Chen S.E."/>
            <person name="Zhou L.G."/>
            <person name="Ni X.B."/>
            <person name="Tian J.H."/>
            <person name="Sheng Y."/>
            <person name="Liu T."/>
            <person name="Pan Y.S."/>
            <person name="Xia L.Y."/>
            <person name="Li J."/>
            <person name="Zhao F."/>
            <person name="Cao W.C."/>
        </authorList>
    </citation>
    <scope>NUCLEOTIDE SEQUENCE</scope>
    <source>
        <strain evidence="2">Rmic-2018</strain>
    </source>
</reference>
<dbReference type="AlphaFoldDB" id="A0A9J6F4Y3"/>
<keyword evidence="3" id="KW-1185">Reference proteome</keyword>
<protein>
    <submittedName>
        <fullName evidence="2">Uncharacterized protein</fullName>
    </submittedName>
</protein>
<dbReference type="EMBL" id="JABSTU010000001">
    <property type="protein sequence ID" value="KAH8041588.1"/>
    <property type="molecule type" value="Genomic_DNA"/>
</dbReference>
<name>A0A9J6F4Y3_RHIMP</name>
<feature type="region of interest" description="Disordered" evidence="1">
    <location>
        <begin position="156"/>
        <end position="200"/>
    </location>
</feature>
<accession>A0A9J6F4Y3</accession>
<comment type="caution">
    <text evidence="2">The sequence shown here is derived from an EMBL/GenBank/DDBJ whole genome shotgun (WGS) entry which is preliminary data.</text>
</comment>
<evidence type="ECO:0000256" key="1">
    <source>
        <dbReference type="SAM" id="MobiDB-lite"/>
    </source>
</evidence>
<organism evidence="2 3">
    <name type="scientific">Rhipicephalus microplus</name>
    <name type="common">Cattle tick</name>
    <name type="synonym">Boophilus microplus</name>
    <dbReference type="NCBI Taxonomy" id="6941"/>
    <lineage>
        <taxon>Eukaryota</taxon>
        <taxon>Metazoa</taxon>
        <taxon>Ecdysozoa</taxon>
        <taxon>Arthropoda</taxon>
        <taxon>Chelicerata</taxon>
        <taxon>Arachnida</taxon>
        <taxon>Acari</taxon>
        <taxon>Parasitiformes</taxon>
        <taxon>Ixodida</taxon>
        <taxon>Ixodoidea</taxon>
        <taxon>Ixodidae</taxon>
        <taxon>Rhipicephalinae</taxon>
        <taxon>Rhipicephalus</taxon>
        <taxon>Boophilus</taxon>
    </lineage>
</organism>
<proteinExistence type="predicted"/>
<evidence type="ECO:0000313" key="3">
    <source>
        <dbReference type="Proteomes" id="UP000821866"/>
    </source>
</evidence>
<feature type="region of interest" description="Disordered" evidence="1">
    <location>
        <begin position="1"/>
        <end position="59"/>
    </location>
</feature>
<reference evidence="2" key="2">
    <citation type="submission" date="2021-09" db="EMBL/GenBank/DDBJ databases">
        <authorList>
            <person name="Jia N."/>
            <person name="Wang J."/>
            <person name="Shi W."/>
            <person name="Du L."/>
            <person name="Sun Y."/>
            <person name="Zhan W."/>
            <person name="Jiang J."/>
            <person name="Wang Q."/>
            <person name="Zhang B."/>
            <person name="Ji P."/>
            <person name="Sakyi L.B."/>
            <person name="Cui X."/>
            <person name="Yuan T."/>
            <person name="Jiang B."/>
            <person name="Yang W."/>
            <person name="Lam T.T.-Y."/>
            <person name="Chang Q."/>
            <person name="Ding S."/>
            <person name="Wang X."/>
            <person name="Zhu J."/>
            <person name="Ruan X."/>
            <person name="Zhao L."/>
            <person name="Wei J."/>
            <person name="Que T."/>
            <person name="Du C."/>
            <person name="Cheng J."/>
            <person name="Dai P."/>
            <person name="Han X."/>
            <person name="Huang E."/>
            <person name="Gao Y."/>
            <person name="Liu J."/>
            <person name="Shao H."/>
            <person name="Ye R."/>
            <person name="Li L."/>
            <person name="Wei W."/>
            <person name="Wang X."/>
            <person name="Wang C."/>
            <person name="Huo Q."/>
            <person name="Li W."/>
            <person name="Guo W."/>
            <person name="Chen H."/>
            <person name="Chen S."/>
            <person name="Zhou L."/>
            <person name="Zhou L."/>
            <person name="Ni X."/>
            <person name="Tian J."/>
            <person name="Zhou Y."/>
            <person name="Sheng Y."/>
            <person name="Liu T."/>
            <person name="Pan Y."/>
            <person name="Xia L."/>
            <person name="Li J."/>
            <person name="Zhao F."/>
            <person name="Cao W."/>
        </authorList>
    </citation>
    <scope>NUCLEOTIDE SEQUENCE</scope>
    <source>
        <strain evidence="2">Rmic-2018</strain>
        <tissue evidence="2">Larvae</tissue>
    </source>
</reference>
<gene>
    <name evidence="2" type="ORF">HPB51_017033</name>
</gene>